<evidence type="ECO:0000259" key="4">
    <source>
        <dbReference type="PROSITE" id="PS50987"/>
    </source>
</evidence>
<name>A0ABS3TEU9_9BACT</name>
<evidence type="ECO:0000256" key="1">
    <source>
        <dbReference type="ARBA" id="ARBA00023015"/>
    </source>
</evidence>
<evidence type="ECO:0000256" key="3">
    <source>
        <dbReference type="ARBA" id="ARBA00023163"/>
    </source>
</evidence>
<accession>A0ABS3TEU9</accession>
<keyword evidence="3" id="KW-0804">Transcription</keyword>
<evidence type="ECO:0000256" key="2">
    <source>
        <dbReference type="ARBA" id="ARBA00023125"/>
    </source>
</evidence>
<dbReference type="InterPro" id="IPR051011">
    <property type="entry name" value="Metal_resp_trans_reg"/>
</dbReference>
<dbReference type="PROSITE" id="PS50987">
    <property type="entry name" value="HTH_ARSR_2"/>
    <property type="match status" value="1"/>
</dbReference>
<organism evidence="5 6">
    <name type="scientific">Hymenobacter defluvii</name>
    <dbReference type="NCBI Taxonomy" id="2054411"/>
    <lineage>
        <taxon>Bacteria</taxon>
        <taxon>Pseudomonadati</taxon>
        <taxon>Bacteroidota</taxon>
        <taxon>Cytophagia</taxon>
        <taxon>Cytophagales</taxon>
        <taxon>Hymenobacteraceae</taxon>
        <taxon>Hymenobacter</taxon>
    </lineage>
</organism>
<comment type="caution">
    <text evidence="5">The sequence shown here is derived from an EMBL/GenBank/DDBJ whole genome shotgun (WGS) entry which is preliminary data.</text>
</comment>
<gene>
    <name evidence="5" type="ORF">J4D97_16105</name>
</gene>
<dbReference type="InterPro" id="IPR011991">
    <property type="entry name" value="ArsR-like_HTH"/>
</dbReference>
<reference evidence="5 6" key="1">
    <citation type="submission" date="2021-03" db="EMBL/GenBank/DDBJ databases">
        <authorList>
            <person name="Kim M.K."/>
        </authorList>
    </citation>
    <scope>NUCLEOTIDE SEQUENCE [LARGE SCALE GENOMIC DNA]</scope>
    <source>
        <strain evidence="5 6">BT507</strain>
    </source>
</reference>
<dbReference type="EMBL" id="JAGETX010000010">
    <property type="protein sequence ID" value="MBO3272181.1"/>
    <property type="molecule type" value="Genomic_DNA"/>
</dbReference>
<dbReference type="Pfam" id="PF12840">
    <property type="entry name" value="HTH_20"/>
    <property type="match status" value="1"/>
</dbReference>
<dbReference type="InterPro" id="IPR001845">
    <property type="entry name" value="HTH_ArsR_DNA-bd_dom"/>
</dbReference>
<dbReference type="SUPFAM" id="SSF46785">
    <property type="entry name" value="Winged helix' DNA-binding domain"/>
    <property type="match status" value="1"/>
</dbReference>
<dbReference type="PANTHER" id="PTHR43132">
    <property type="entry name" value="ARSENICAL RESISTANCE OPERON REPRESSOR ARSR-RELATED"/>
    <property type="match status" value="1"/>
</dbReference>
<evidence type="ECO:0000313" key="6">
    <source>
        <dbReference type="Proteomes" id="UP000670527"/>
    </source>
</evidence>
<evidence type="ECO:0000313" key="5">
    <source>
        <dbReference type="EMBL" id="MBO3272181.1"/>
    </source>
</evidence>
<dbReference type="Proteomes" id="UP000670527">
    <property type="component" value="Unassembled WGS sequence"/>
</dbReference>
<dbReference type="PANTHER" id="PTHR43132:SF2">
    <property type="entry name" value="ARSENICAL RESISTANCE OPERON REPRESSOR ARSR-RELATED"/>
    <property type="match status" value="1"/>
</dbReference>
<keyword evidence="1" id="KW-0805">Transcription regulation</keyword>
<dbReference type="InterPro" id="IPR036390">
    <property type="entry name" value="WH_DNA-bd_sf"/>
</dbReference>
<dbReference type="CDD" id="cd00090">
    <property type="entry name" value="HTH_ARSR"/>
    <property type="match status" value="1"/>
</dbReference>
<keyword evidence="2" id="KW-0238">DNA-binding</keyword>
<dbReference type="PRINTS" id="PR00778">
    <property type="entry name" value="HTHARSR"/>
</dbReference>
<protein>
    <submittedName>
        <fullName evidence="5">Winged helix-turn-helix transcriptional regulator</fullName>
    </submittedName>
</protein>
<proteinExistence type="predicted"/>
<sequence>MEKVAFILKTTAHPTRIGIVQLLAAHDSLSVTEICERLGGAEQSLTSHHLASMKLKGLLSSSRQGKNIYYSLKMREVITVIQCLAGCTAL</sequence>
<feature type="domain" description="HTH arsR-type" evidence="4">
    <location>
        <begin position="1"/>
        <end position="90"/>
    </location>
</feature>
<keyword evidence="6" id="KW-1185">Reference proteome</keyword>
<dbReference type="Gene3D" id="1.10.10.10">
    <property type="entry name" value="Winged helix-like DNA-binding domain superfamily/Winged helix DNA-binding domain"/>
    <property type="match status" value="1"/>
</dbReference>
<dbReference type="InterPro" id="IPR036388">
    <property type="entry name" value="WH-like_DNA-bd_sf"/>
</dbReference>
<dbReference type="NCBIfam" id="NF033788">
    <property type="entry name" value="HTH_metalloreg"/>
    <property type="match status" value="1"/>
</dbReference>
<dbReference type="SMART" id="SM00418">
    <property type="entry name" value="HTH_ARSR"/>
    <property type="match status" value="1"/>
</dbReference>